<feature type="transmembrane region" description="Helical" evidence="1">
    <location>
        <begin position="6"/>
        <end position="26"/>
    </location>
</feature>
<sequence>MAYILFISFVVLMPILFNNMLVQYILGLENFRLIRGHLTSEKCLENEKVTKMVSVVSNIQERIPALERSHREMQQSLEHIMKTLQELNGKID</sequence>
<protein>
    <submittedName>
        <fullName evidence="2">Uncharacterized protein</fullName>
    </submittedName>
</protein>
<comment type="caution">
    <text evidence="2">The sequence shown here is derived from an EMBL/GenBank/DDBJ whole genome shotgun (WGS) entry which is preliminary data.</text>
</comment>
<keyword evidence="1" id="KW-0812">Transmembrane</keyword>
<dbReference type="EMBL" id="CASHTH010001072">
    <property type="protein sequence ID" value="CAI8010941.1"/>
    <property type="molecule type" value="Genomic_DNA"/>
</dbReference>
<evidence type="ECO:0000313" key="2">
    <source>
        <dbReference type="EMBL" id="CAI8010941.1"/>
    </source>
</evidence>
<accession>A0AA35RII4</accession>
<proteinExistence type="predicted"/>
<name>A0AA35RII4_GEOBA</name>
<dbReference type="Proteomes" id="UP001174909">
    <property type="component" value="Unassembled WGS sequence"/>
</dbReference>
<evidence type="ECO:0000313" key="3">
    <source>
        <dbReference type="Proteomes" id="UP001174909"/>
    </source>
</evidence>
<reference evidence="2" key="1">
    <citation type="submission" date="2023-03" db="EMBL/GenBank/DDBJ databases">
        <authorList>
            <person name="Steffen K."/>
            <person name="Cardenas P."/>
        </authorList>
    </citation>
    <scope>NUCLEOTIDE SEQUENCE</scope>
</reference>
<keyword evidence="3" id="KW-1185">Reference proteome</keyword>
<keyword evidence="1" id="KW-0472">Membrane</keyword>
<gene>
    <name evidence="2" type="ORF">GBAR_LOCUS7133</name>
</gene>
<organism evidence="2 3">
    <name type="scientific">Geodia barretti</name>
    <name type="common">Barrett's horny sponge</name>
    <dbReference type="NCBI Taxonomy" id="519541"/>
    <lineage>
        <taxon>Eukaryota</taxon>
        <taxon>Metazoa</taxon>
        <taxon>Porifera</taxon>
        <taxon>Demospongiae</taxon>
        <taxon>Heteroscleromorpha</taxon>
        <taxon>Tetractinellida</taxon>
        <taxon>Astrophorina</taxon>
        <taxon>Geodiidae</taxon>
        <taxon>Geodia</taxon>
    </lineage>
</organism>
<keyword evidence="1" id="KW-1133">Transmembrane helix</keyword>
<dbReference type="AlphaFoldDB" id="A0AA35RII4"/>
<evidence type="ECO:0000256" key="1">
    <source>
        <dbReference type="SAM" id="Phobius"/>
    </source>
</evidence>